<name>A0A0E9TKV8_ANGAN</name>
<reference evidence="1" key="2">
    <citation type="journal article" date="2015" name="Fish Shellfish Immunol.">
        <title>Early steps in the European eel (Anguilla anguilla)-Vibrio vulnificus interaction in the gills: Role of the RtxA13 toxin.</title>
        <authorList>
            <person name="Callol A."/>
            <person name="Pajuelo D."/>
            <person name="Ebbesson L."/>
            <person name="Teles M."/>
            <person name="MacKenzie S."/>
            <person name="Amaro C."/>
        </authorList>
    </citation>
    <scope>NUCLEOTIDE SEQUENCE</scope>
</reference>
<accession>A0A0E9TKV8</accession>
<organism evidence="1">
    <name type="scientific">Anguilla anguilla</name>
    <name type="common">European freshwater eel</name>
    <name type="synonym">Muraena anguilla</name>
    <dbReference type="NCBI Taxonomy" id="7936"/>
    <lineage>
        <taxon>Eukaryota</taxon>
        <taxon>Metazoa</taxon>
        <taxon>Chordata</taxon>
        <taxon>Craniata</taxon>
        <taxon>Vertebrata</taxon>
        <taxon>Euteleostomi</taxon>
        <taxon>Actinopterygii</taxon>
        <taxon>Neopterygii</taxon>
        <taxon>Teleostei</taxon>
        <taxon>Anguilliformes</taxon>
        <taxon>Anguillidae</taxon>
        <taxon>Anguilla</taxon>
    </lineage>
</organism>
<dbReference type="EMBL" id="GBXM01047229">
    <property type="protein sequence ID" value="JAH61348.1"/>
    <property type="molecule type" value="Transcribed_RNA"/>
</dbReference>
<protein>
    <submittedName>
        <fullName evidence="1">Uncharacterized protein</fullName>
    </submittedName>
</protein>
<sequence length="28" mass="3410">MYQSEKVPALLHTKNSNRRVNQRYIHLI</sequence>
<dbReference type="EMBL" id="GBXM01054455">
    <property type="protein sequence ID" value="JAH54122.1"/>
    <property type="molecule type" value="Transcribed_RNA"/>
</dbReference>
<dbReference type="AlphaFoldDB" id="A0A0E9TKV8"/>
<proteinExistence type="predicted"/>
<evidence type="ECO:0000313" key="1">
    <source>
        <dbReference type="EMBL" id="JAH54122.1"/>
    </source>
</evidence>
<reference evidence="1" key="1">
    <citation type="submission" date="2014-11" db="EMBL/GenBank/DDBJ databases">
        <authorList>
            <person name="Amaro Gonzalez C."/>
        </authorList>
    </citation>
    <scope>NUCLEOTIDE SEQUENCE</scope>
</reference>